<dbReference type="EMBL" id="CP036525">
    <property type="protein sequence ID" value="QDT02716.1"/>
    <property type="molecule type" value="Genomic_DNA"/>
</dbReference>
<sequence>MLSRRDGSTSPGWLGTIPIHSGSVRAPAGRKNVERFFRPQSAGGYFSCRITLCTICWIVSAGMPKG</sequence>
<accession>A0A517N6E8</accession>
<evidence type="ECO:0000256" key="1">
    <source>
        <dbReference type="SAM" id="MobiDB-lite"/>
    </source>
</evidence>
<gene>
    <name evidence="2" type="ORF">K227x_10940</name>
</gene>
<protein>
    <submittedName>
        <fullName evidence="2">Uncharacterized protein</fullName>
    </submittedName>
</protein>
<organism evidence="2 3">
    <name type="scientific">Rubripirellula lacrimiformis</name>
    <dbReference type="NCBI Taxonomy" id="1930273"/>
    <lineage>
        <taxon>Bacteria</taxon>
        <taxon>Pseudomonadati</taxon>
        <taxon>Planctomycetota</taxon>
        <taxon>Planctomycetia</taxon>
        <taxon>Pirellulales</taxon>
        <taxon>Pirellulaceae</taxon>
        <taxon>Rubripirellula</taxon>
    </lineage>
</organism>
<evidence type="ECO:0000313" key="2">
    <source>
        <dbReference type="EMBL" id="QDT02716.1"/>
    </source>
</evidence>
<dbReference type="AlphaFoldDB" id="A0A517N6E8"/>
<evidence type="ECO:0000313" key="3">
    <source>
        <dbReference type="Proteomes" id="UP000318538"/>
    </source>
</evidence>
<keyword evidence="3" id="KW-1185">Reference proteome</keyword>
<dbReference type="Proteomes" id="UP000318538">
    <property type="component" value="Chromosome"/>
</dbReference>
<dbReference type="KEGG" id="rlc:K227x_10940"/>
<proteinExistence type="predicted"/>
<name>A0A517N6E8_9BACT</name>
<reference evidence="2 3" key="1">
    <citation type="submission" date="2019-02" db="EMBL/GenBank/DDBJ databases">
        <title>Deep-cultivation of Planctomycetes and their phenomic and genomic characterization uncovers novel biology.</title>
        <authorList>
            <person name="Wiegand S."/>
            <person name="Jogler M."/>
            <person name="Boedeker C."/>
            <person name="Pinto D."/>
            <person name="Vollmers J."/>
            <person name="Rivas-Marin E."/>
            <person name="Kohn T."/>
            <person name="Peeters S.H."/>
            <person name="Heuer A."/>
            <person name="Rast P."/>
            <person name="Oberbeckmann S."/>
            <person name="Bunk B."/>
            <person name="Jeske O."/>
            <person name="Meyerdierks A."/>
            <person name="Storesund J.E."/>
            <person name="Kallscheuer N."/>
            <person name="Luecker S."/>
            <person name="Lage O.M."/>
            <person name="Pohl T."/>
            <person name="Merkel B.J."/>
            <person name="Hornburger P."/>
            <person name="Mueller R.-W."/>
            <person name="Bruemmer F."/>
            <person name="Labrenz M."/>
            <person name="Spormann A.M."/>
            <person name="Op den Camp H."/>
            <person name="Overmann J."/>
            <person name="Amann R."/>
            <person name="Jetten M.S.M."/>
            <person name="Mascher T."/>
            <person name="Medema M.H."/>
            <person name="Devos D.P."/>
            <person name="Kaster A.-K."/>
            <person name="Ovreas L."/>
            <person name="Rohde M."/>
            <person name="Galperin M.Y."/>
            <person name="Jogler C."/>
        </authorList>
    </citation>
    <scope>NUCLEOTIDE SEQUENCE [LARGE SCALE GENOMIC DNA]</scope>
    <source>
        <strain evidence="2 3">K22_7</strain>
    </source>
</reference>
<feature type="region of interest" description="Disordered" evidence="1">
    <location>
        <begin position="1"/>
        <end position="21"/>
    </location>
</feature>